<dbReference type="FunCoup" id="F7EUK7">
    <property type="interactions" value="1248"/>
</dbReference>
<sequence length="244" mass="28553">MCFHPWSDITLPLMSAPELRGVIDRWAEILCDLGATYPWVQIFENKGAMMGCSNPHPHCQIWASSFLPNEAQTEERTQRQYLREHGEPMLLDYCRLEETRKERVVVANEHWLVVVPYWAVWPFQTLLLPRRHVLRLQDLSSEERDSLASIMKRLLSMYGVQCRWWLTVFAGAPTGQYLGEDCSHWQLHAHFYPPLLRSATVRKFMVGYEMLAQAQRDLTAEQAAERLRNLPEEHYKLRATGVQD</sequence>
<dbReference type="GO" id="GO:1901135">
    <property type="term" value="P:carbohydrate derivative metabolic process"/>
    <property type="evidence" value="ECO:0007669"/>
    <property type="project" value="UniProtKB-ARBA"/>
</dbReference>
<evidence type="ECO:0000259" key="12">
    <source>
        <dbReference type="Pfam" id="PF01087"/>
    </source>
</evidence>
<feature type="domain" description="Galactose-1-phosphate uridyl transferase N-terminal" evidence="12">
    <location>
        <begin position="1"/>
        <end position="68"/>
    </location>
</feature>
<comment type="cofactor">
    <cofactor evidence="2">
        <name>Zn(2+)</name>
        <dbReference type="ChEBI" id="CHEBI:29105"/>
    </cofactor>
</comment>
<keyword evidence="8" id="KW-0862">Zinc</keyword>
<dbReference type="SUPFAM" id="SSF54197">
    <property type="entry name" value="HIT-like"/>
    <property type="match status" value="2"/>
</dbReference>
<keyword evidence="9 11" id="KW-0299">Galactose metabolism</keyword>
<evidence type="ECO:0000313" key="14">
    <source>
        <dbReference type="Ensembl" id="ENSXETP00000028909"/>
    </source>
</evidence>
<dbReference type="STRING" id="8364.ENSXETP00000028909"/>
<evidence type="ECO:0000256" key="4">
    <source>
        <dbReference type="ARBA" id="ARBA00010951"/>
    </source>
</evidence>
<evidence type="ECO:0000256" key="2">
    <source>
        <dbReference type="ARBA" id="ARBA00001947"/>
    </source>
</evidence>
<evidence type="ECO:0000256" key="6">
    <source>
        <dbReference type="ARBA" id="ARBA00022695"/>
    </source>
</evidence>
<reference evidence="14" key="1">
    <citation type="journal article" date="2010" name="Science">
        <title>The genome of the Western clawed frog Xenopus tropicalis.</title>
        <authorList>
            <person name="Hellsten U."/>
            <person name="Harland R.M."/>
            <person name="Gilchrist M.J."/>
            <person name="Hendrix D."/>
            <person name="Jurka J."/>
            <person name="Kapitonov V."/>
            <person name="Ovcharenko I."/>
            <person name="Putnam N.H."/>
            <person name="Shu S."/>
            <person name="Taher L."/>
            <person name="Blitz I.L."/>
            <person name="Blumberg B."/>
            <person name="Dichmann D.S."/>
            <person name="Dubchak I."/>
            <person name="Amaya E."/>
            <person name="Detter J.C."/>
            <person name="Fletcher R."/>
            <person name="Gerhard D.S."/>
            <person name="Goodstein D."/>
            <person name="Graves T."/>
            <person name="Grigoriev I.V."/>
            <person name="Grimwood J."/>
            <person name="Kawashima T."/>
            <person name="Lindquist E."/>
            <person name="Lucas S.M."/>
            <person name="Mead P.E."/>
            <person name="Mitros T."/>
            <person name="Ogino H."/>
            <person name="Ohta Y."/>
            <person name="Poliakov A.V."/>
            <person name="Pollet N."/>
            <person name="Robert J."/>
            <person name="Salamov A."/>
            <person name="Sater A.K."/>
            <person name="Schmutz J."/>
            <person name="Terry A."/>
            <person name="Vize P.D."/>
            <person name="Warren W.C."/>
            <person name="Wells D."/>
            <person name="Wills A."/>
            <person name="Wilson R.K."/>
            <person name="Zimmerman L.B."/>
            <person name="Zorn A.M."/>
            <person name="Grainger R."/>
            <person name="Grammer T."/>
            <person name="Khokha M.K."/>
            <person name="Richardson P.M."/>
            <person name="Rokhsar D.S."/>
        </authorList>
    </citation>
    <scope>NUCLEOTIDE SEQUENCE [LARGE SCALE GENOMIC DNA]</scope>
    <source>
        <strain evidence="14">Nigerian</strain>
    </source>
</reference>
<feature type="domain" description="Galactose-1-phosphate uridyl transferase C-terminal" evidence="13">
    <location>
        <begin position="75"/>
        <end position="237"/>
    </location>
</feature>
<evidence type="ECO:0000256" key="10">
    <source>
        <dbReference type="ARBA" id="ARBA00023277"/>
    </source>
</evidence>
<dbReference type="GO" id="GO:0006796">
    <property type="term" value="P:phosphate-containing compound metabolic process"/>
    <property type="evidence" value="ECO:0007669"/>
    <property type="project" value="UniProtKB-ARBA"/>
</dbReference>
<dbReference type="FunFam" id="3.30.428.10:FF:000001">
    <property type="entry name" value="Galactose-1-phosphate uridylyltransferase"/>
    <property type="match status" value="1"/>
</dbReference>
<dbReference type="GO" id="GO:0019637">
    <property type="term" value="P:organophosphate metabolic process"/>
    <property type="evidence" value="ECO:0007669"/>
    <property type="project" value="UniProtKB-ARBA"/>
</dbReference>
<comment type="catalytic activity">
    <reaction evidence="1 11">
        <text>alpha-D-galactose 1-phosphate + UDP-alpha-D-glucose = alpha-D-glucose 1-phosphate + UDP-alpha-D-galactose</text>
        <dbReference type="Rhea" id="RHEA:13989"/>
        <dbReference type="ChEBI" id="CHEBI:58336"/>
        <dbReference type="ChEBI" id="CHEBI:58601"/>
        <dbReference type="ChEBI" id="CHEBI:58885"/>
        <dbReference type="ChEBI" id="CHEBI:66914"/>
        <dbReference type="EC" id="2.7.7.12"/>
    </reaction>
</comment>
<evidence type="ECO:0000256" key="9">
    <source>
        <dbReference type="ARBA" id="ARBA00023144"/>
    </source>
</evidence>
<dbReference type="GO" id="GO:0006012">
    <property type="term" value="P:galactose metabolic process"/>
    <property type="evidence" value="ECO:0007669"/>
    <property type="project" value="UniProtKB-UniPathway"/>
</dbReference>
<evidence type="ECO:0000256" key="3">
    <source>
        <dbReference type="ARBA" id="ARBA00004947"/>
    </source>
</evidence>
<evidence type="ECO:0000259" key="13">
    <source>
        <dbReference type="Pfam" id="PF02744"/>
    </source>
</evidence>
<dbReference type="Gene3D" id="3.30.428.10">
    <property type="entry name" value="HIT-like"/>
    <property type="match status" value="2"/>
</dbReference>
<dbReference type="FunFam" id="3.30.428.10:FF:000028">
    <property type="entry name" value="Galactose-1-phosphate uridylyltransferase"/>
    <property type="match status" value="1"/>
</dbReference>
<dbReference type="InterPro" id="IPR019779">
    <property type="entry name" value="GalP_UDPtransf1_His-AS"/>
</dbReference>
<organism evidence="14">
    <name type="scientific">Xenopus tropicalis</name>
    <name type="common">Western clawed frog</name>
    <name type="synonym">Silurana tropicalis</name>
    <dbReference type="NCBI Taxonomy" id="8364"/>
    <lineage>
        <taxon>Eukaryota</taxon>
        <taxon>Metazoa</taxon>
        <taxon>Chordata</taxon>
        <taxon>Craniata</taxon>
        <taxon>Vertebrata</taxon>
        <taxon>Euteleostomi</taxon>
        <taxon>Amphibia</taxon>
        <taxon>Batrachia</taxon>
        <taxon>Anura</taxon>
        <taxon>Pipoidea</taxon>
        <taxon>Pipidae</taxon>
        <taxon>Xenopodinae</taxon>
        <taxon>Xenopus</taxon>
        <taxon>Silurana</taxon>
    </lineage>
</organism>
<proteinExistence type="inferred from homology"/>
<dbReference type="GeneTree" id="ENSGT00390000016188"/>
<dbReference type="InterPro" id="IPR005849">
    <property type="entry name" value="GalP_Utransf_N"/>
</dbReference>
<dbReference type="InterPro" id="IPR001937">
    <property type="entry name" value="GalP_UDPtransf1"/>
</dbReference>
<dbReference type="EC" id="2.7.7.12" evidence="11"/>
<keyword evidence="10 11" id="KW-0119">Carbohydrate metabolism</keyword>
<comment type="similarity">
    <text evidence="4 11">Belongs to the galactose-1-phosphate uridylyltransferase type 1 family.</text>
</comment>
<evidence type="ECO:0000256" key="7">
    <source>
        <dbReference type="ARBA" id="ARBA00022723"/>
    </source>
</evidence>
<protein>
    <recommendedName>
        <fullName evidence="11">Galactose-1-phosphate uridylyltransferase</fullName>
        <ecNumber evidence="11">2.7.7.12</ecNumber>
    </recommendedName>
</protein>
<evidence type="ECO:0000256" key="5">
    <source>
        <dbReference type="ARBA" id="ARBA00022679"/>
    </source>
</evidence>
<dbReference type="PANTHER" id="PTHR11943">
    <property type="entry name" value="GALACTOSE-1-PHOSPHATE URIDYLYLTRANSFERASE"/>
    <property type="match status" value="1"/>
</dbReference>
<dbReference type="InterPro" id="IPR036265">
    <property type="entry name" value="HIT-like_sf"/>
</dbReference>
<dbReference type="InterPro" id="IPR005850">
    <property type="entry name" value="GalP_Utransf_C"/>
</dbReference>
<dbReference type="NCBIfam" id="TIGR00209">
    <property type="entry name" value="galT_1"/>
    <property type="match status" value="1"/>
</dbReference>
<dbReference type="GO" id="GO:0008108">
    <property type="term" value="F:UDP-glucose:hexose-1-phosphate uridylyltransferase activity"/>
    <property type="evidence" value="ECO:0007669"/>
    <property type="project" value="UniProtKB-EC"/>
</dbReference>
<keyword evidence="5 11" id="KW-0808">Transferase</keyword>
<reference evidence="14" key="2">
    <citation type="submission" date="2011-06" db="UniProtKB">
        <authorList>
            <consortium name="Ensembl"/>
        </authorList>
    </citation>
    <scope>IDENTIFICATION</scope>
</reference>
<dbReference type="PROSITE" id="PS00117">
    <property type="entry name" value="GAL_P_UDP_TRANSF_I"/>
    <property type="match status" value="1"/>
</dbReference>
<dbReference type="Ensembl" id="ENSXETT00000028909">
    <property type="protein sequence ID" value="ENSXETP00000028909"/>
    <property type="gene ID" value="ENSXETG00000041124"/>
</dbReference>
<dbReference type="AlphaFoldDB" id="F7EUK7"/>
<evidence type="ECO:0000256" key="11">
    <source>
        <dbReference type="RuleBase" id="RU000506"/>
    </source>
</evidence>
<dbReference type="Pfam" id="PF02744">
    <property type="entry name" value="GalP_UDP_tr_C"/>
    <property type="match status" value="1"/>
</dbReference>
<evidence type="ECO:0000256" key="8">
    <source>
        <dbReference type="ARBA" id="ARBA00022833"/>
    </source>
</evidence>
<dbReference type="GO" id="GO:0008270">
    <property type="term" value="F:zinc ion binding"/>
    <property type="evidence" value="ECO:0007669"/>
    <property type="project" value="InterPro"/>
</dbReference>
<dbReference type="UniPathway" id="UPA00214"/>
<dbReference type="InParanoid" id="F7EUK7"/>
<keyword evidence="6 11" id="KW-0548">Nucleotidyltransferase</keyword>
<keyword evidence="7 11" id="KW-0479">Metal-binding</keyword>
<evidence type="ECO:0000256" key="1">
    <source>
        <dbReference type="ARBA" id="ARBA00001107"/>
    </source>
</evidence>
<accession>F7EUK7</accession>
<dbReference type="PANTHER" id="PTHR11943:SF1">
    <property type="entry name" value="GALACTOSE-1-PHOSPHATE URIDYLYLTRANSFERASE"/>
    <property type="match status" value="1"/>
</dbReference>
<dbReference type="Pfam" id="PF01087">
    <property type="entry name" value="GalP_UDP_transf"/>
    <property type="match status" value="1"/>
</dbReference>
<comment type="pathway">
    <text evidence="3 11">Carbohydrate metabolism; galactose metabolism.</text>
</comment>
<dbReference type="Bgee" id="ENSXETG00000041124">
    <property type="expression patterns" value="Expressed in liver and 13 other cell types or tissues"/>
</dbReference>
<name>F7EUK7_XENTR</name>